<dbReference type="Proteomes" id="UP000182725">
    <property type="component" value="Unassembled WGS sequence"/>
</dbReference>
<dbReference type="AlphaFoldDB" id="A0A1H5PEN9"/>
<proteinExistence type="predicted"/>
<accession>A0A1H5PEN9</accession>
<dbReference type="InterPro" id="IPR050832">
    <property type="entry name" value="Bact_Acetyltransf"/>
</dbReference>
<evidence type="ECO:0000313" key="4">
    <source>
        <dbReference type="EMBL" id="SEF12373.1"/>
    </source>
</evidence>
<gene>
    <name evidence="4" type="ORF">SAMN04489740_4231</name>
</gene>
<evidence type="ECO:0000259" key="3">
    <source>
        <dbReference type="PROSITE" id="PS51186"/>
    </source>
</evidence>
<keyword evidence="1 4" id="KW-0808">Transferase</keyword>
<dbReference type="GO" id="GO:0016747">
    <property type="term" value="F:acyltransferase activity, transferring groups other than amino-acyl groups"/>
    <property type="evidence" value="ECO:0007669"/>
    <property type="project" value="InterPro"/>
</dbReference>
<keyword evidence="2" id="KW-0012">Acyltransferase</keyword>
<dbReference type="CDD" id="cd04301">
    <property type="entry name" value="NAT_SF"/>
    <property type="match status" value="1"/>
</dbReference>
<dbReference type="Pfam" id="PF00583">
    <property type="entry name" value="Acetyltransf_1"/>
    <property type="match status" value="1"/>
</dbReference>
<feature type="domain" description="N-acetyltransferase" evidence="3">
    <location>
        <begin position="24"/>
        <end position="176"/>
    </location>
</feature>
<organism evidence="4 5">
    <name type="scientific">Arthrobacter alpinus</name>
    <dbReference type="NCBI Taxonomy" id="656366"/>
    <lineage>
        <taxon>Bacteria</taxon>
        <taxon>Bacillati</taxon>
        <taxon>Actinomycetota</taxon>
        <taxon>Actinomycetes</taxon>
        <taxon>Micrococcales</taxon>
        <taxon>Micrococcaceae</taxon>
        <taxon>Arthrobacter</taxon>
    </lineage>
</organism>
<dbReference type="EMBL" id="FNTV01000002">
    <property type="protein sequence ID" value="SEF12373.1"/>
    <property type="molecule type" value="Genomic_DNA"/>
</dbReference>
<evidence type="ECO:0000256" key="1">
    <source>
        <dbReference type="ARBA" id="ARBA00022679"/>
    </source>
</evidence>
<evidence type="ECO:0000256" key="2">
    <source>
        <dbReference type="ARBA" id="ARBA00023315"/>
    </source>
</evidence>
<dbReference type="PROSITE" id="PS51186">
    <property type="entry name" value="GNAT"/>
    <property type="match status" value="1"/>
</dbReference>
<dbReference type="SUPFAM" id="SSF55729">
    <property type="entry name" value="Acyl-CoA N-acyltransferases (Nat)"/>
    <property type="match status" value="1"/>
</dbReference>
<sequence>MTGSGFAEYLPIRRQHEAVLDGPVDVRMATSGDIHAIRDIDTKAGRSPADIAAMATAILDENRLVVVASADGNIVGWGKTHFWSYANGQAPGGHYLGGVTVLPEFRRHGIARALTQVRLNWIWARADSAWYIVNPSNQASIDLHREWGFAEVARAAKLHTTSFTGCVGLLLQAKRPLED</sequence>
<dbReference type="InterPro" id="IPR000182">
    <property type="entry name" value="GNAT_dom"/>
</dbReference>
<name>A0A1H5PEN9_9MICC</name>
<dbReference type="InterPro" id="IPR016181">
    <property type="entry name" value="Acyl_CoA_acyltransferase"/>
</dbReference>
<reference evidence="4 5" key="1">
    <citation type="submission" date="2016-10" db="EMBL/GenBank/DDBJ databases">
        <authorList>
            <person name="de Groot N.N."/>
        </authorList>
    </citation>
    <scope>NUCLEOTIDE SEQUENCE [LARGE SCALE GENOMIC DNA]</scope>
    <source>
        <strain evidence="4 5">DSM 22274</strain>
    </source>
</reference>
<dbReference type="Gene3D" id="3.40.630.30">
    <property type="match status" value="1"/>
</dbReference>
<dbReference type="PANTHER" id="PTHR43877">
    <property type="entry name" value="AMINOALKYLPHOSPHONATE N-ACETYLTRANSFERASE-RELATED-RELATED"/>
    <property type="match status" value="1"/>
</dbReference>
<protein>
    <submittedName>
        <fullName evidence="4">Acetyltransferase (GNAT) family protein</fullName>
    </submittedName>
</protein>
<evidence type="ECO:0000313" key="5">
    <source>
        <dbReference type="Proteomes" id="UP000182725"/>
    </source>
</evidence>